<evidence type="ECO:0000313" key="2">
    <source>
        <dbReference type="Proteomes" id="UP000030649"/>
    </source>
</evidence>
<dbReference type="AlphaFoldDB" id="U1N4C2"/>
<dbReference type="HOGENOM" id="CLU_2662253_0_0_2"/>
<dbReference type="EMBL" id="KE356560">
    <property type="protein sequence ID" value="ERG91395.1"/>
    <property type="molecule type" value="Genomic_DNA"/>
</dbReference>
<proteinExistence type="predicted"/>
<evidence type="ECO:0000313" key="1">
    <source>
        <dbReference type="EMBL" id="ERG91395.1"/>
    </source>
</evidence>
<name>U1N4C2_9EURY</name>
<gene>
    <name evidence="1" type="ORF">J07HQW1_01429</name>
</gene>
<sequence length="75" mass="8244">MMCGLLTQSGHVAAEQHWIWALESDSITIIYAQLQDESNDICEPASGSYQYQIPEAVALRICTGCQATAIGLELW</sequence>
<dbReference type="Proteomes" id="UP000030649">
    <property type="component" value="Unassembled WGS sequence"/>
</dbReference>
<reference evidence="1 2" key="1">
    <citation type="journal article" date="2013" name="PLoS ONE">
        <title>Assembly-driven community genomics of a hypersaline microbial ecosystem.</title>
        <authorList>
            <person name="Podell S."/>
            <person name="Ugalde J.A."/>
            <person name="Narasingarao P."/>
            <person name="Banfield J.F."/>
            <person name="Heidelberg K.B."/>
            <person name="Allen E.E."/>
        </authorList>
    </citation>
    <scope>NUCLEOTIDE SEQUENCE [LARGE SCALE GENOMIC DNA]</scope>
    <source>
        <strain evidence="2">J07HQW1</strain>
    </source>
</reference>
<accession>U1N4C2</accession>
<dbReference type="PROSITE" id="PS50231">
    <property type="entry name" value="RICIN_B_LECTIN"/>
    <property type="match status" value="1"/>
</dbReference>
<protein>
    <submittedName>
        <fullName evidence="1">Uncharacterized protein</fullName>
    </submittedName>
</protein>
<organism evidence="1 2">
    <name type="scientific">Haloquadratum walsbyi J07HQW1</name>
    <dbReference type="NCBI Taxonomy" id="1238424"/>
    <lineage>
        <taxon>Archaea</taxon>
        <taxon>Methanobacteriati</taxon>
        <taxon>Methanobacteriota</taxon>
        <taxon>Stenosarchaea group</taxon>
        <taxon>Halobacteria</taxon>
        <taxon>Halobacteriales</taxon>
        <taxon>Haloferacaceae</taxon>
        <taxon>Haloquadratum</taxon>
    </lineage>
</organism>